<dbReference type="Proteomes" id="UP001495147">
    <property type="component" value="Unassembled WGS sequence"/>
</dbReference>
<dbReference type="InterPro" id="IPR002545">
    <property type="entry name" value="CheW-lke_dom"/>
</dbReference>
<dbReference type="SUPFAM" id="SSF50341">
    <property type="entry name" value="CheW-like"/>
    <property type="match status" value="1"/>
</dbReference>
<dbReference type="Gene3D" id="2.30.30.40">
    <property type="entry name" value="SH3 Domains"/>
    <property type="match status" value="1"/>
</dbReference>
<dbReference type="Pfam" id="PF01584">
    <property type="entry name" value="CheW"/>
    <property type="match status" value="1"/>
</dbReference>
<dbReference type="PANTHER" id="PTHR22617">
    <property type="entry name" value="CHEMOTAXIS SENSOR HISTIDINE KINASE-RELATED"/>
    <property type="match status" value="1"/>
</dbReference>
<proteinExistence type="predicted"/>
<protein>
    <recommendedName>
        <fullName evidence="2">Chemotaxis protein CheW</fullName>
    </recommendedName>
</protein>
<organism evidence="5 6">
    <name type="scientific">Roseateles paludis</name>
    <dbReference type="NCBI Taxonomy" id="3145238"/>
    <lineage>
        <taxon>Bacteria</taxon>
        <taxon>Pseudomonadati</taxon>
        <taxon>Pseudomonadota</taxon>
        <taxon>Betaproteobacteria</taxon>
        <taxon>Burkholderiales</taxon>
        <taxon>Sphaerotilaceae</taxon>
        <taxon>Roseateles</taxon>
    </lineage>
</organism>
<comment type="caution">
    <text evidence="5">The sequence shown here is derived from an EMBL/GenBank/DDBJ whole genome shotgun (WGS) entry which is preliminary data.</text>
</comment>
<gene>
    <name evidence="5" type="ORF">ABDJ85_07235</name>
</gene>
<evidence type="ECO:0000256" key="1">
    <source>
        <dbReference type="ARBA" id="ARBA00004496"/>
    </source>
</evidence>
<reference evidence="5 6" key="1">
    <citation type="submission" date="2024-05" db="EMBL/GenBank/DDBJ databases">
        <title>Roseateles sp. DJS-2-20 16S ribosomal RNA gene Genome sequencing and assembly.</title>
        <authorList>
            <person name="Woo H."/>
        </authorList>
    </citation>
    <scope>NUCLEOTIDE SEQUENCE [LARGE SCALE GENOMIC DNA]</scope>
    <source>
        <strain evidence="5 6">DJS-2-20</strain>
    </source>
</reference>
<dbReference type="Gene3D" id="2.40.50.180">
    <property type="entry name" value="CheA-289, Domain 4"/>
    <property type="match status" value="1"/>
</dbReference>
<evidence type="ECO:0000313" key="6">
    <source>
        <dbReference type="Proteomes" id="UP001495147"/>
    </source>
</evidence>
<evidence type="ECO:0000256" key="2">
    <source>
        <dbReference type="ARBA" id="ARBA00021483"/>
    </source>
</evidence>
<evidence type="ECO:0000256" key="3">
    <source>
        <dbReference type="ARBA" id="ARBA00022490"/>
    </source>
</evidence>
<name>A0ABV0G0K7_9BURK</name>
<dbReference type="PANTHER" id="PTHR22617:SF45">
    <property type="entry name" value="CHEMOTAXIS PROTEIN CHEW"/>
    <property type="match status" value="1"/>
</dbReference>
<feature type="domain" description="CheW-like" evidence="4">
    <location>
        <begin position="19"/>
        <end position="160"/>
    </location>
</feature>
<sequence length="160" mass="17301">MTALALIEPQARASAGATLREVLTARLGQEEYALDILAVQEIRRYEPATRIANAPAQVLGVMNLRGVIVPLIDLRHRLGLPALIDSQTVTIVIRLGHRTFGLVVDAVADVVALDPSCIQPSPRLGHQVRTEYLTGLARLETTSGERLLQLVDLAALLSDL</sequence>
<dbReference type="SMART" id="SM00260">
    <property type="entry name" value="CheW"/>
    <property type="match status" value="1"/>
</dbReference>
<comment type="subcellular location">
    <subcellularLocation>
        <location evidence="1">Cytoplasm</location>
    </subcellularLocation>
</comment>
<accession>A0ABV0G0K7</accession>
<dbReference type="PROSITE" id="PS50851">
    <property type="entry name" value="CHEW"/>
    <property type="match status" value="1"/>
</dbReference>
<dbReference type="InterPro" id="IPR039315">
    <property type="entry name" value="CheW"/>
</dbReference>
<dbReference type="InterPro" id="IPR036061">
    <property type="entry name" value="CheW-like_dom_sf"/>
</dbReference>
<dbReference type="EMBL" id="JBDPZD010000002">
    <property type="protein sequence ID" value="MEO3691258.1"/>
    <property type="molecule type" value="Genomic_DNA"/>
</dbReference>
<keyword evidence="6" id="KW-1185">Reference proteome</keyword>
<keyword evidence="3" id="KW-0963">Cytoplasm</keyword>
<evidence type="ECO:0000259" key="4">
    <source>
        <dbReference type="PROSITE" id="PS50851"/>
    </source>
</evidence>
<dbReference type="RefSeq" id="WP_347704099.1">
    <property type="nucleotide sequence ID" value="NZ_JBDPZD010000002.1"/>
</dbReference>
<evidence type="ECO:0000313" key="5">
    <source>
        <dbReference type="EMBL" id="MEO3691258.1"/>
    </source>
</evidence>